<accession>A0A5J5FA54</accession>
<protein>
    <recommendedName>
        <fullName evidence="3">DDE Tnp4 domain-containing protein</fullName>
    </recommendedName>
</protein>
<evidence type="ECO:0008006" key="3">
    <source>
        <dbReference type="Google" id="ProtNLM"/>
    </source>
</evidence>
<reference evidence="1 2" key="1">
    <citation type="submission" date="2019-09" db="EMBL/GenBank/DDBJ databases">
        <title>Draft genome of the ectomycorrhizal ascomycete Sphaerosporella brunnea.</title>
        <authorList>
            <consortium name="DOE Joint Genome Institute"/>
            <person name="Benucci G.M."/>
            <person name="Marozzi G."/>
            <person name="Antonielli L."/>
            <person name="Sanchez S."/>
            <person name="Marco P."/>
            <person name="Wang X."/>
            <person name="Falini L.B."/>
            <person name="Barry K."/>
            <person name="Haridas S."/>
            <person name="Lipzen A."/>
            <person name="Labutti K."/>
            <person name="Grigoriev I.V."/>
            <person name="Murat C."/>
            <person name="Martin F."/>
            <person name="Albertini E."/>
            <person name="Donnini D."/>
            <person name="Bonito G."/>
        </authorList>
    </citation>
    <scope>NUCLEOTIDE SEQUENCE [LARGE SCALE GENOMIC DNA]</scope>
    <source>
        <strain evidence="1 2">Sb_GMNB300</strain>
    </source>
</reference>
<dbReference type="InParanoid" id="A0A5J5FA54"/>
<gene>
    <name evidence="1" type="ORF">FN846DRAFT_1009398</name>
</gene>
<sequence length="110" mass="12525">MYREPELYLIEHCIGILKARFSSLRCLPNRILAGSDLNWTHAWIGACIILHNLLIDDAESAPTAEEIQQILDEERLGNEDHDENNQQELTGQQQKVALVKQLPLAMSSFK</sequence>
<dbReference type="EMBL" id="VXIS01000006">
    <property type="protein sequence ID" value="KAA8914387.1"/>
    <property type="molecule type" value="Genomic_DNA"/>
</dbReference>
<evidence type="ECO:0000313" key="1">
    <source>
        <dbReference type="EMBL" id="KAA8914387.1"/>
    </source>
</evidence>
<keyword evidence="2" id="KW-1185">Reference proteome</keyword>
<dbReference type="AlphaFoldDB" id="A0A5J5FA54"/>
<proteinExistence type="predicted"/>
<comment type="caution">
    <text evidence="1">The sequence shown here is derived from an EMBL/GenBank/DDBJ whole genome shotgun (WGS) entry which is preliminary data.</text>
</comment>
<dbReference type="OrthoDB" id="5421918at2759"/>
<organism evidence="1 2">
    <name type="scientific">Sphaerosporella brunnea</name>
    <dbReference type="NCBI Taxonomy" id="1250544"/>
    <lineage>
        <taxon>Eukaryota</taxon>
        <taxon>Fungi</taxon>
        <taxon>Dikarya</taxon>
        <taxon>Ascomycota</taxon>
        <taxon>Pezizomycotina</taxon>
        <taxon>Pezizomycetes</taxon>
        <taxon>Pezizales</taxon>
        <taxon>Pyronemataceae</taxon>
        <taxon>Sphaerosporella</taxon>
    </lineage>
</organism>
<dbReference type="Proteomes" id="UP000326924">
    <property type="component" value="Unassembled WGS sequence"/>
</dbReference>
<evidence type="ECO:0000313" key="2">
    <source>
        <dbReference type="Proteomes" id="UP000326924"/>
    </source>
</evidence>
<name>A0A5J5FA54_9PEZI</name>